<dbReference type="AlphaFoldDB" id="V8CS67"/>
<dbReference type="GO" id="GO:0003724">
    <property type="term" value="F:RNA helicase activity"/>
    <property type="evidence" value="ECO:0007669"/>
    <property type="project" value="InterPro"/>
</dbReference>
<evidence type="ECO:0000256" key="8">
    <source>
        <dbReference type="SAM" id="MobiDB-lite"/>
    </source>
</evidence>
<dbReference type="SMART" id="SM00487">
    <property type="entry name" value="DEXDc"/>
    <property type="match status" value="1"/>
</dbReference>
<dbReference type="Pfam" id="PF00270">
    <property type="entry name" value="DEAD"/>
    <property type="match status" value="1"/>
</dbReference>
<feature type="compositionally biased region" description="Basic and acidic residues" evidence="8">
    <location>
        <begin position="468"/>
        <end position="479"/>
    </location>
</feature>
<dbReference type="GO" id="GO:0016787">
    <property type="term" value="F:hydrolase activity"/>
    <property type="evidence" value="ECO:0007669"/>
    <property type="project" value="UniProtKB-KW"/>
</dbReference>
<evidence type="ECO:0000259" key="9">
    <source>
        <dbReference type="PROSITE" id="PS51192"/>
    </source>
</evidence>
<dbReference type="Gene3D" id="3.40.50.300">
    <property type="entry name" value="P-loop containing nucleotide triphosphate hydrolases"/>
    <property type="match status" value="2"/>
</dbReference>
<reference evidence="12 13" key="1">
    <citation type="submission" date="2013-10" db="EMBL/GenBank/DDBJ databases">
        <title>The Genome Sequence of Prevotella nigrescens CC14M.</title>
        <authorList>
            <consortium name="The Broad Institute Genomics Platform"/>
            <person name="Earl A."/>
            <person name="Allen-Vercoe E."/>
            <person name="Daigneault M."/>
            <person name="Young S.K."/>
            <person name="Zeng Q."/>
            <person name="Gargeya S."/>
            <person name="Fitzgerald M."/>
            <person name="Abouelleil A."/>
            <person name="Alvarado L."/>
            <person name="Chapman S.B."/>
            <person name="Gainer-Dewar J."/>
            <person name="Goldberg J."/>
            <person name="Griggs A."/>
            <person name="Gujja S."/>
            <person name="Hansen M."/>
            <person name="Howarth C."/>
            <person name="Imamovic A."/>
            <person name="Ireland A."/>
            <person name="Larimer J."/>
            <person name="McCowan C."/>
            <person name="Murphy C."/>
            <person name="Pearson M."/>
            <person name="Poon T.W."/>
            <person name="Priest M."/>
            <person name="Roberts A."/>
            <person name="Saif S."/>
            <person name="Shea T."/>
            <person name="Sykes S."/>
            <person name="Wortman J."/>
            <person name="Nusbaum C."/>
            <person name="Birren B."/>
        </authorList>
    </citation>
    <scope>NUCLEOTIDE SEQUENCE [LARGE SCALE GENOMIC DNA]</scope>
    <source>
        <strain evidence="12 13">CC14M</strain>
    </source>
</reference>
<sequence>MIFESLDLNGDILDALYDMHFDQCTPIQKKCIPEILKGKDILGVAQTGTGKTAAYLLPILSKLADGGYPEDSINCLIMSPTRELAQQIDQAFQGFSYYLNGVSCVAVYGGNDGNRYDQELKSLSLGADVVIATPGRFISHISLGNVDLSKVSFFILDEADRMLDMGFSDDILTIQKKLPKTCQTIMFSATMPKKIEELAGTLLKNPAIIKLAVSKPADKIHQIAYVCYETQKMAIVKNIFKANHLQRVIIFSGSKQKVKQIASSLNQKKINCGQMHSDLDQAQRDEMMFKFKSGQIDVLVATDILSRGIDIDDITMVINYDVPHDAEDYVHRIGRTARADRDGVAITLISDDDIYNFQQIEKFLGKEIEKVPLPEGIGEGPEYKSNGKRRGTSAKVRRRKARDQQSHKDKKVRNNKKNNRLQSAIAEPTGKKTSTNAQDTNENKPNEKKSVRNKYRNKKDLPTAIENKQNRDQNKESDKGNMPNQRQKNNGNVKSANNKAKSQQYKNANRDADTKQVKHNKKKTKKKQNFVEENNPRRSTKYEIKNEKSESRLKSLMKKPLKWLSKFGKK</sequence>
<gene>
    <name evidence="12" type="ORF">HMPREF1173_00131</name>
</gene>
<accession>V8CS67</accession>
<dbReference type="HOGENOM" id="CLU_003041_28_3_10"/>
<dbReference type="InterPro" id="IPR044742">
    <property type="entry name" value="DEAD/DEAH_RhlB"/>
</dbReference>
<name>V8CS67_9BACT</name>
<keyword evidence="13" id="KW-1185">Reference proteome</keyword>
<dbReference type="PROSITE" id="PS51194">
    <property type="entry name" value="HELICASE_CTER"/>
    <property type="match status" value="1"/>
</dbReference>
<evidence type="ECO:0000256" key="5">
    <source>
        <dbReference type="ARBA" id="ARBA00038437"/>
    </source>
</evidence>
<feature type="short sequence motif" description="Q motif" evidence="6">
    <location>
        <begin position="1"/>
        <end position="29"/>
    </location>
</feature>
<feature type="compositionally biased region" description="Basic residues" evidence="8">
    <location>
        <begin position="386"/>
        <end position="401"/>
    </location>
</feature>
<feature type="compositionally biased region" description="Basic residues" evidence="8">
    <location>
        <begin position="408"/>
        <end position="419"/>
    </location>
</feature>
<keyword evidence="2 7" id="KW-0378">Hydrolase</keyword>
<dbReference type="CDD" id="cd18787">
    <property type="entry name" value="SF2_C_DEAD"/>
    <property type="match status" value="1"/>
</dbReference>
<evidence type="ECO:0000259" key="10">
    <source>
        <dbReference type="PROSITE" id="PS51194"/>
    </source>
</evidence>
<evidence type="ECO:0000313" key="13">
    <source>
        <dbReference type="Proteomes" id="UP000018727"/>
    </source>
</evidence>
<keyword evidence="3 7" id="KW-0347">Helicase</keyword>
<dbReference type="PATRIC" id="fig|1073366.3.peg.129"/>
<evidence type="ECO:0008006" key="14">
    <source>
        <dbReference type="Google" id="ProtNLM"/>
    </source>
</evidence>
<evidence type="ECO:0000256" key="2">
    <source>
        <dbReference type="ARBA" id="ARBA00022801"/>
    </source>
</evidence>
<evidence type="ECO:0000256" key="7">
    <source>
        <dbReference type="RuleBase" id="RU000492"/>
    </source>
</evidence>
<dbReference type="PROSITE" id="PS51192">
    <property type="entry name" value="HELICASE_ATP_BIND_1"/>
    <property type="match status" value="1"/>
</dbReference>
<feature type="compositionally biased region" description="Basic residues" evidence="8">
    <location>
        <begin position="517"/>
        <end position="528"/>
    </location>
</feature>
<feature type="compositionally biased region" description="Polar residues" evidence="8">
    <location>
        <begin position="482"/>
        <end position="507"/>
    </location>
</feature>
<evidence type="ECO:0000259" key="11">
    <source>
        <dbReference type="PROSITE" id="PS51195"/>
    </source>
</evidence>
<proteinExistence type="inferred from homology"/>
<dbReference type="PROSITE" id="PS51195">
    <property type="entry name" value="Q_MOTIF"/>
    <property type="match status" value="1"/>
</dbReference>
<dbReference type="InterPro" id="IPR050079">
    <property type="entry name" value="DEAD_box_RNA_helicase"/>
</dbReference>
<dbReference type="Proteomes" id="UP000018727">
    <property type="component" value="Unassembled WGS sequence"/>
</dbReference>
<feature type="domain" description="DEAD-box RNA helicase Q" evidence="11">
    <location>
        <begin position="1"/>
        <end position="29"/>
    </location>
</feature>
<evidence type="ECO:0000256" key="4">
    <source>
        <dbReference type="ARBA" id="ARBA00022840"/>
    </source>
</evidence>
<dbReference type="GO" id="GO:0005829">
    <property type="term" value="C:cytosol"/>
    <property type="evidence" value="ECO:0007669"/>
    <property type="project" value="TreeGrafter"/>
</dbReference>
<dbReference type="SUPFAM" id="SSF52540">
    <property type="entry name" value="P-loop containing nucleoside triphosphate hydrolases"/>
    <property type="match status" value="1"/>
</dbReference>
<dbReference type="PANTHER" id="PTHR47959:SF13">
    <property type="entry name" value="ATP-DEPENDENT RNA HELICASE RHLE"/>
    <property type="match status" value="1"/>
</dbReference>
<feature type="compositionally biased region" description="Basic and acidic residues" evidence="8">
    <location>
        <begin position="441"/>
        <end position="450"/>
    </location>
</feature>
<dbReference type="InterPro" id="IPR000629">
    <property type="entry name" value="RNA-helicase_DEAD-box_CS"/>
</dbReference>
<comment type="similarity">
    <text evidence="5 7">Belongs to the DEAD box helicase family.</text>
</comment>
<keyword evidence="1 7" id="KW-0547">Nucleotide-binding</keyword>
<evidence type="ECO:0000313" key="12">
    <source>
        <dbReference type="EMBL" id="ETD29947.1"/>
    </source>
</evidence>
<dbReference type="RefSeq" id="WP_023924690.1">
    <property type="nucleotide sequence ID" value="NZ_KI669419.1"/>
</dbReference>
<dbReference type="EMBL" id="AZJH01000001">
    <property type="protein sequence ID" value="ETD29947.1"/>
    <property type="molecule type" value="Genomic_DNA"/>
</dbReference>
<dbReference type="PANTHER" id="PTHR47959">
    <property type="entry name" value="ATP-DEPENDENT RNA HELICASE RHLE-RELATED"/>
    <property type="match status" value="1"/>
</dbReference>
<evidence type="ECO:0000256" key="3">
    <source>
        <dbReference type="ARBA" id="ARBA00022806"/>
    </source>
</evidence>
<dbReference type="PROSITE" id="PS00039">
    <property type="entry name" value="DEAD_ATP_HELICASE"/>
    <property type="match status" value="1"/>
</dbReference>
<keyword evidence="4 7" id="KW-0067">ATP-binding</keyword>
<evidence type="ECO:0000256" key="1">
    <source>
        <dbReference type="ARBA" id="ARBA00022741"/>
    </source>
</evidence>
<dbReference type="InterPro" id="IPR011545">
    <property type="entry name" value="DEAD/DEAH_box_helicase_dom"/>
</dbReference>
<comment type="caution">
    <text evidence="12">The sequence shown here is derived from an EMBL/GenBank/DDBJ whole genome shotgun (WGS) entry which is preliminary data.</text>
</comment>
<dbReference type="GO" id="GO:0005524">
    <property type="term" value="F:ATP binding"/>
    <property type="evidence" value="ECO:0007669"/>
    <property type="project" value="UniProtKB-KW"/>
</dbReference>
<evidence type="ECO:0000256" key="6">
    <source>
        <dbReference type="PROSITE-ProRule" id="PRU00552"/>
    </source>
</evidence>
<dbReference type="InterPro" id="IPR014014">
    <property type="entry name" value="RNA_helicase_DEAD_Q_motif"/>
</dbReference>
<protein>
    <recommendedName>
        <fullName evidence="14">DEAD/DEAH box helicase</fullName>
    </recommendedName>
</protein>
<dbReference type="OrthoDB" id="9785240at2"/>
<dbReference type="Pfam" id="PF00271">
    <property type="entry name" value="Helicase_C"/>
    <property type="match status" value="1"/>
</dbReference>
<dbReference type="SMART" id="SM00490">
    <property type="entry name" value="HELICc"/>
    <property type="match status" value="1"/>
</dbReference>
<feature type="compositionally biased region" description="Polar residues" evidence="8">
    <location>
        <begin position="431"/>
        <end position="440"/>
    </location>
</feature>
<dbReference type="CDD" id="cd00268">
    <property type="entry name" value="DEADc"/>
    <property type="match status" value="1"/>
</dbReference>
<feature type="region of interest" description="Disordered" evidence="8">
    <location>
        <begin position="372"/>
        <end position="542"/>
    </location>
</feature>
<dbReference type="InterPro" id="IPR001650">
    <property type="entry name" value="Helicase_C-like"/>
</dbReference>
<dbReference type="InterPro" id="IPR014001">
    <property type="entry name" value="Helicase_ATP-bd"/>
</dbReference>
<feature type="domain" description="Helicase ATP-binding" evidence="9">
    <location>
        <begin position="32"/>
        <end position="209"/>
    </location>
</feature>
<feature type="domain" description="Helicase C-terminal" evidence="10">
    <location>
        <begin position="234"/>
        <end position="379"/>
    </location>
</feature>
<organism evidence="12 13">
    <name type="scientific">Prevotella nigrescens CC14M</name>
    <dbReference type="NCBI Taxonomy" id="1073366"/>
    <lineage>
        <taxon>Bacteria</taxon>
        <taxon>Pseudomonadati</taxon>
        <taxon>Bacteroidota</taxon>
        <taxon>Bacteroidia</taxon>
        <taxon>Bacteroidales</taxon>
        <taxon>Prevotellaceae</taxon>
        <taxon>Prevotella</taxon>
    </lineage>
</organism>
<dbReference type="GO" id="GO:0003676">
    <property type="term" value="F:nucleic acid binding"/>
    <property type="evidence" value="ECO:0007669"/>
    <property type="project" value="InterPro"/>
</dbReference>
<dbReference type="InterPro" id="IPR027417">
    <property type="entry name" value="P-loop_NTPase"/>
</dbReference>